<dbReference type="Pfam" id="PF18963">
    <property type="entry name" value="DUF5703"/>
    <property type="match status" value="1"/>
</dbReference>
<dbReference type="EMBL" id="FNSN01000003">
    <property type="protein sequence ID" value="SEC11792.1"/>
    <property type="molecule type" value="Genomic_DNA"/>
</dbReference>
<dbReference type="AlphaFoldDB" id="A0A1H4PX64"/>
<evidence type="ECO:0000313" key="2">
    <source>
        <dbReference type="Proteomes" id="UP000182652"/>
    </source>
</evidence>
<proteinExistence type="predicted"/>
<dbReference type="Proteomes" id="UP000182652">
    <property type="component" value="Unassembled WGS sequence"/>
</dbReference>
<dbReference type="OrthoDB" id="3481802at2"/>
<evidence type="ECO:0000313" key="1">
    <source>
        <dbReference type="EMBL" id="SEC11792.1"/>
    </source>
</evidence>
<gene>
    <name evidence="1" type="ORF">SAMN04489745_2114</name>
</gene>
<dbReference type="STRING" id="156980.SAMN04489745_2114"/>
<dbReference type="InterPro" id="IPR043758">
    <property type="entry name" value="DUF5703"/>
</dbReference>
<name>A0A1H4PX64_9MICC</name>
<protein>
    <submittedName>
        <fullName evidence="1">Uncharacterized protein</fullName>
    </submittedName>
</protein>
<reference evidence="1 2" key="1">
    <citation type="submission" date="2016-10" db="EMBL/GenBank/DDBJ databases">
        <authorList>
            <person name="de Groot N.N."/>
        </authorList>
    </citation>
    <scope>NUCLEOTIDE SEQUENCE [LARGE SCALE GENOMIC DNA]</scope>
    <source>
        <strain evidence="1 2">DSM 10495</strain>
    </source>
</reference>
<sequence length="77" mass="9509">MKEQILPRSVEQRLYQGQNYEYMVISVERDESLPEARRRVLEHSEYGKWELHRSVLYLGGHRRYWMRRKVMNVARTI</sequence>
<organism evidence="1 2">
    <name type="scientific">Arthrobacter woluwensis</name>
    <dbReference type="NCBI Taxonomy" id="156980"/>
    <lineage>
        <taxon>Bacteria</taxon>
        <taxon>Bacillati</taxon>
        <taxon>Actinomycetota</taxon>
        <taxon>Actinomycetes</taxon>
        <taxon>Micrococcales</taxon>
        <taxon>Micrococcaceae</taxon>
        <taxon>Arthrobacter</taxon>
    </lineage>
</organism>
<accession>A0A1H4PX64</accession>
<dbReference type="RefSeq" id="WP_066212440.1">
    <property type="nucleotide sequence ID" value="NZ_CP049819.1"/>
</dbReference>
<keyword evidence="2" id="KW-1185">Reference proteome</keyword>